<dbReference type="InterPro" id="IPR013762">
    <property type="entry name" value="Integrase-like_cat_sf"/>
</dbReference>
<dbReference type="Proteomes" id="UP000234498">
    <property type="component" value="Unassembled WGS sequence"/>
</dbReference>
<evidence type="ECO:0000313" key="7">
    <source>
        <dbReference type="EMBL" id="SMX75654.1"/>
    </source>
</evidence>
<feature type="domain" description="Tyr recombinase" evidence="5">
    <location>
        <begin position="189"/>
        <end position="383"/>
    </location>
</feature>
<dbReference type="GO" id="GO:0015074">
    <property type="term" value="P:DNA integration"/>
    <property type="evidence" value="ECO:0007669"/>
    <property type="project" value="InterPro"/>
</dbReference>
<dbReference type="GO" id="GO:0003677">
    <property type="term" value="F:DNA binding"/>
    <property type="evidence" value="ECO:0007669"/>
    <property type="project" value="UniProtKB-UniRule"/>
</dbReference>
<evidence type="ECO:0000256" key="2">
    <source>
        <dbReference type="ARBA" id="ARBA00023125"/>
    </source>
</evidence>
<comment type="similarity">
    <text evidence="1">Belongs to the 'phage' integrase family.</text>
</comment>
<name>A0A2H1IKG9_BRELN</name>
<dbReference type="InterPro" id="IPR010998">
    <property type="entry name" value="Integrase_recombinase_N"/>
</dbReference>
<dbReference type="InterPro" id="IPR011010">
    <property type="entry name" value="DNA_brk_join_enz"/>
</dbReference>
<dbReference type="PROSITE" id="PS51898">
    <property type="entry name" value="TYR_RECOMBINASE"/>
    <property type="match status" value="1"/>
</dbReference>
<dbReference type="PANTHER" id="PTHR30349:SF64">
    <property type="entry name" value="PROPHAGE INTEGRASE INTD-RELATED"/>
    <property type="match status" value="1"/>
</dbReference>
<evidence type="ECO:0000256" key="3">
    <source>
        <dbReference type="ARBA" id="ARBA00023172"/>
    </source>
</evidence>
<accession>A0A2H1IKG9</accession>
<sequence length="395" mass="44261">MAAREIDKEESVKADPRIKRYRLADGSTRYKVRFRYSDGRPSNKRGLRTIPEARRWLEDRNAKARQGSEVRVSAGRVTVRDLWDDFHEQKRVALKPSALASLESSWTTHVEPRWGSVAVAKVAASDVQEWVTSLKSTRGEKRPASASIVIRAAGVLRGILGTAVRDKRITRNPLDDVTLPRKPKGKSGEARRYLTHREVTKLATAVGPERGLIVYITAYCGLRFGEVNGLRVDDYDSNRRRIRVVRTYTQDRAGTWHVGSPKSHEQRTVPVPNFLGFLLDQHVKTREETERLFVRQSGDQTQPLPYPGKANGWSEASWLERGLIAAGLARLTIHDLRHTAASLAVQAGANVKAVQRMLGHASAAETLDVYADLFDEDLDDIAARLDQARAESESK</sequence>
<dbReference type="InterPro" id="IPR044068">
    <property type="entry name" value="CB"/>
</dbReference>
<organism evidence="7 8">
    <name type="scientific">Brevibacterium linens</name>
    <dbReference type="NCBI Taxonomy" id="1703"/>
    <lineage>
        <taxon>Bacteria</taxon>
        <taxon>Bacillati</taxon>
        <taxon>Actinomycetota</taxon>
        <taxon>Actinomycetes</taxon>
        <taxon>Micrococcales</taxon>
        <taxon>Brevibacteriaceae</taxon>
        <taxon>Brevibacterium</taxon>
    </lineage>
</organism>
<keyword evidence="2 4" id="KW-0238">DNA-binding</keyword>
<dbReference type="Gene3D" id="1.10.150.130">
    <property type="match status" value="1"/>
</dbReference>
<dbReference type="Pfam" id="PF00589">
    <property type="entry name" value="Phage_integrase"/>
    <property type="match status" value="1"/>
</dbReference>
<dbReference type="SUPFAM" id="SSF56349">
    <property type="entry name" value="DNA breaking-rejoining enzymes"/>
    <property type="match status" value="1"/>
</dbReference>
<feature type="domain" description="Core-binding (CB)" evidence="6">
    <location>
        <begin position="77"/>
        <end position="164"/>
    </location>
</feature>
<dbReference type="RefSeq" id="WP_101594398.1">
    <property type="nucleotide sequence ID" value="NZ_FXZA01000004.1"/>
</dbReference>
<evidence type="ECO:0000259" key="6">
    <source>
        <dbReference type="PROSITE" id="PS51900"/>
    </source>
</evidence>
<dbReference type="InterPro" id="IPR002104">
    <property type="entry name" value="Integrase_catalytic"/>
</dbReference>
<dbReference type="EMBL" id="FXZA01000004">
    <property type="protein sequence ID" value="SMX75654.1"/>
    <property type="molecule type" value="Genomic_DNA"/>
</dbReference>
<protein>
    <submittedName>
        <fullName evidence="7">Site-specific recombinase XerD</fullName>
    </submittedName>
</protein>
<dbReference type="AlphaFoldDB" id="A0A2H1IKG9"/>
<dbReference type="Gene3D" id="1.10.443.10">
    <property type="entry name" value="Intergrase catalytic core"/>
    <property type="match status" value="1"/>
</dbReference>
<dbReference type="CDD" id="cd01189">
    <property type="entry name" value="INT_ICEBs1_C_like"/>
    <property type="match status" value="1"/>
</dbReference>
<dbReference type="PANTHER" id="PTHR30349">
    <property type="entry name" value="PHAGE INTEGRASE-RELATED"/>
    <property type="match status" value="1"/>
</dbReference>
<keyword evidence="3" id="KW-0233">DNA recombination</keyword>
<evidence type="ECO:0000259" key="5">
    <source>
        <dbReference type="PROSITE" id="PS51898"/>
    </source>
</evidence>
<proteinExistence type="inferred from homology"/>
<dbReference type="InterPro" id="IPR050090">
    <property type="entry name" value="Tyrosine_recombinase_XerCD"/>
</dbReference>
<dbReference type="PROSITE" id="PS51900">
    <property type="entry name" value="CB"/>
    <property type="match status" value="1"/>
</dbReference>
<dbReference type="OrthoDB" id="7476432at2"/>
<gene>
    <name evidence="7" type="ORF">BLIN101_01292</name>
</gene>
<reference evidence="7 8" key="1">
    <citation type="submission" date="2017-03" db="EMBL/GenBank/DDBJ databases">
        <authorList>
            <person name="Afonso C.L."/>
            <person name="Miller P.J."/>
            <person name="Scott M.A."/>
            <person name="Spackman E."/>
            <person name="Goraichik I."/>
            <person name="Dimitrov K.M."/>
            <person name="Suarez D.L."/>
            <person name="Swayne D.E."/>
        </authorList>
    </citation>
    <scope>NUCLEOTIDE SEQUENCE [LARGE SCALE GENOMIC DNA]</scope>
    <source>
        <strain evidence="7 8">Mu101</strain>
    </source>
</reference>
<evidence type="ECO:0000256" key="1">
    <source>
        <dbReference type="ARBA" id="ARBA00008857"/>
    </source>
</evidence>
<dbReference type="GO" id="GO:0006310">
    <property type="term" value="P:DNA recombination"/>
    <property type="evidence" value="ECO:0007669"/>
    <property type="project" value="UniProtKB-KW"/>
</dbReference>
<evidence type="ECO:0000256" key="4">
    <source>
        <dbReference type="PROSITE-ProRule" id="PRU01248"/>
    </source>
</evidence>
<evidence type="ECO:0000313" key="8">
    <source>
        <dbReference type="Proteomes" id="UP000234498"/>
    </source>
</evidence>